<dbReference type="EMBL" id="JANJYJ010000010">
    <property type="protein sequence ID" value="KAK3182894.1"/>
    <property type="molecule type" value="Genomic_DNA"/>
</dbReference>
<evidence type="ECO:0000256" key="2">
    <source>
        <dbReference type="ARBA" id="ARBA00023043"/>
    </source>
</evidence>
<feature type="region of interest" description="Disordered" evidence="3">
    <location>
        <begin position="1"/>
        <end position="22"/>
    </location>
</feature>
<dbReference type="Gene3D" id="1.25.40.20">
    <property type="entry name" value="Ankyrin repeat-containing domain"/>
    <property type="match status" value="1"/>
</dbReference>
<sequence>MQLTGGGHASPKIDNNPCGARRDRPRRLRFRFLRLAQEETQRNVFETSRVGDINRLRFLLNSGLVNVKAHDYWDSVALYYACLSGHLDATRMLLKNGANCYEHTFDDDMYQYFTLNLKVVIAAGAVEATLRDILS</sequence>
<keyword evidence="2" id="KW-0040">ANK repeat</keyword>
<keyword evidence="1" id="KW-0677">Repeat</keyword>
<comment type="caution">
    <text evidence="4">The sequence shown here is derived from an EMBL/GenBank/DDBJ whole genome shotgun (WGS) entry which is preliminary data.</text>
</comment>
<dbReference type="PANTHER" id="PTHR46231:SF1">
    <property type="entry name" value="ANKYRIN REPEAT AND BTB_POZ DOMAIN-CONTAINING PROTEIN 1"/>
    <property type="match status" value="1"/>
</dbReference>
<dbReference type="Pfam" id="PF00023">
    <property type="entry name" value="Ank"/>
    <property type="match status" value="1"/>
</dbReference>
<dbReference type="InterPro" id="IPR044515">
    <property type="entry name" value="ABTB1"/>
</dbReference>
<evidence type="ECO:0000313" key="4">
    <source>
        <dbReference type="EMBL" id="KAK3182894.1"/>
    </source>
</evidence>
<dbReference type="SUPFAM" id="SSF48403">
    <property type="entry name" value="Ankyrin repeat"/>
    <property type="match status" value="1"/>
</dbReference>
<dbReference type="Proteomes" id="UP001281410">
    <property type="component" value="Unassembled WGS sequence"/>
</dbReference>
<dbReference type="InterPro" id="IPR036770">
    <property type="entry name" value="Ankyrin_rpt-contain_sf"/>
</dbReference>
<protein>
    <submittedName>
        <fullName evidence="4">Uncharacterized protein</fullName>
    </submittedName>
</protein>
<keyword evidence="5" id="KW-1185">Reference proteome</keyword>
<dbReference type="GO" id="GO:0005737">
    <property type="term" value="C:cytoplasm"/>
    <property type="evidence" value="ECO:0007669"/>
    <property type="project" value="TreeGrafter"/>
</dbReference>
<dbReference type="GO" id="GO:0000151">
    <property type="term" value="C:ubiquitin ligase complex"/>
    <property type="evidence" value="ECO:0007669"/>
    <property type="project" value="TreeGrafter"/>
</dbReference>
<evidence type="ECO:0000256" key="1">
    <source>
        <dbReference type="ARBA" id="ARBA00022737"/>
    </source>
</evidence>
<dbReference type="AlphaFoldDB" id="A0AAD9ZKL1"/>
<organism evidence="4 5">
    <name type="scientific">Dipteronia sinensis</name>
    <dbReference type="NCBI Taxonomy" id="43782"/>
    <lineage>
        <taxon>Eukaryota</taxon>
        <taxon>Viridiplantae</taxon>
        <taxon>Streptophyta</taxon>
        <taxon>Embryophyta</taxon>
        <taxon>Tracheophyta</taxon>
        <taxon>Spermatophyta</taxon>
        <taxon>Magnoliopsida</taxon>
        <taxon>eudicotyledons</taxon>
        <taxon>Gunneridae</taxon>
        <taxon>Pentapetalae</taxon>
        <taxon>rosids</taxon>
        <taxon>malvids</taxon>
        <taxon>Sapindales</taxon>
        <taxon>Sapindaceae</taxon>
        <taxon>Hippocastanoideae</taxon>
        <taxon>Acereae</taxon>
        <taxon>Dipteronia</taxon>
    </lineage>
</organism>
<reference evidence="4" key="1">
    <citation type="journal article" date="2023" name="Plant J.">
        <title>Genome sequences and population genomics provide insights into the demographic history, inbreeding, and mutation load of two 'living fossil' tree species of Dipteronia.</title>
        <authorList>
            <person name="Feng Y."/>
            <person name="Comes H.P."/>
            <person name="Chen J."/>
            <person name="Zhu S."/>
            <person name="Lu R."/>
            <person name="Zhang X."/>
            <person name="Li P."/>
            <person name="Qiu J."/>
            <person name="Olsen K.M."/>
            <person name="Qiu Y."/>
        </authorList>
    </citation>
    <scope>NUCLEOTIDE SEQUENCE</scope>
    <source>
        <strain evidence="4">NBL</strain>
    </source>
</reference>
<evidence type="ECO:0000313" key="5">
    <source>
        <dbReference type="Proteomes" id="UP001281410"/>
    </source>
</evidence>
<name>A0AAD9ZKL1_9ROSI</name>
<evidence type="ECO:0000256" key="3">
    <source>
        <dbReference type="SAM" id="MobiDB-lite"/>
    </source>
</evidence>
<accession>A0AAD9ZKL1</accession>
<dbReference type="PANTHER" id="PTHR46231">
    <property type="entry name" value="ANKYRIN REPEAT AND BTB/POZ DOMAIN-CONTAINING PROTEIN 1"/>
    <property type="match status" value="1"/>
</dbReference>
<gene>
    <name evidence="4" type="ORF">Dsin_030180</name>
</gene>
<dbReference type="InterPro" id="IPR002110">
    <property type="entry name" value="Ankyrin_rpt"/>
</dbReference>
<proteinExistence type="predicted"/>